<protein>
    <submittedName>
        <fullName evidence="4">Restriction endonuclease subunit S</fullName>
    </submittedName>
</protein>
<keyword evidence="1" id="KW-0680">Restriction system</keyword>
<dbReference type="Gene3D" id="3.90.220.20">
    <property type="entry name" value="DNA methylase specificity domains"/>
    <property type="match status" value="2"/>
</dbReference>
<keyword evidence="4" id="KW-0540">Nuclease</keyword>
<dbReference type="InterPro" id="IPR052021">
    <property type="entry name" value="Type-I_RS_S_subunit"/>
</dbReference>
<evidence type="ECO:0000313" key="4">
    <source>
        <dbReference type="EMBL" id="QBF34421.1"/>
    </source>
</evidence>
<dbReference type="PANTHER" id="PTHR30408:SF12">
    <property type="entry name" value="TYPE I RESTRICTION ENZYME MJAVIII SPECIFICITY SUBUNIT"/>
    <property type="match status" value="1"/>
</dbReference>
<keyword evidence="4" id="KW-0255">Endonuclease</keyword>
<proteinExistence type="predicted"/>
<dbReference type="GO" id="GO:0003677">
    <property type="term" value="F:DNA binding"/>
    <property type="evidence" value="ECO:0007669"/>
    <property type="project" value="UniProtKB-KW"/>
</dbReference>
<organism evidence="4 5">
    <name type="scientific">Mycoplasmopsis phocirhinis</name>
    <dbReference type="NCBI Taxonomy" id="142650"/>
    <lineage>
        <taxon>Bacteria</taxon>
        <taxon>Bacillati</taxon>
        <taxon>Mycoplasmatota</taxon>
        <taxon>Mycoplasmoidales</taxon>
        <taxon>Metamycoplasmataceae</taxon>
        <taxon>Mycoplasmopsis</taxon>
    </lineage>
</organism>
<keyword evidence="4" id="KW-0378">Hydrolase</keyword>
<gene>
    <name evidence="4" type="ORF">EG856_00525</name>
</gene>
<evidence type="ECO:0000256" key="1">
    <source>
        <dbReference type="ARBA" id="ARBA00022747"/>
    </source>
</evidence>
<accession>A0A4P6MRH6</accession>
<keyword evidence="3" id="KW-0175">Coiled coil</keyword>
<reference evidence="4 5" key="1">
    <citation type="submission" date="2019-01" db="EMBL/GenBank/DDBJ databases">
        <title>Complete sequence and annotation of the Mycoplasma phocirhinis strain 852T genome.</title>
        <authorList>
            <person name="Frasca S.Jr."/>
            <person name="Kutish G.F."/>
            <person name="Castellanos Gell J."/>
            <person name="Michaels D.L."/>
            <person name="Brown D.R."/>
        </authorList>
    </citation>
    <scope>NUCLEOTIDE SEQUENCE [LARGE SCALE GENOMIC DNA]</scope>
    <source>
        <strain evidence="4 5">852</strain>
    </source>
</reference>
<dbReference type="GO" id="GO:0004519">
    <property type="term" value="F:endonuclease activity"/>
    <property type="evidence" value="ECO:0007669"/>
    <property type="project" value="UniProtKB-KW"/>
</dbReference>
<evidence type="ECO:0000256" key="2">
    <source>
        <dbReference type="ARBA" id="ARBA00023125"/>
    </source>
</evidence>
<dbReference type="SUPFAM" id="SSF116734">
    <property type="entry name" value="DNA methylase specificity domain"/>
    <property type="match status" value="2"/>
</dbReference>
<dbReference type="InterPro" id="IPR044946">
    <property type="entry name" value="Restrct_endonuc_typeI_TRD_sf"/>
</dbReference>
<dbReference type="OrthoDB" id="396674at2"/>
<keyword evidence="5" id="KW-1185">Reference proteome</keyword>
<evidence type="ECO:0000256" key="3">
    <source>
        <dbReference type="SAM" id="Coils"/>
    </source>
</evidence>
<dbReference type="RefSeq" id="WP_130429199.1">
    <property type="nucleotide sequence ID" value="NZ_CP034841.1"/>
</dbReference>
<sequence>MKTKLVPSIRFKGFTNAWELKNSNEIIEIYSIKNNQNEQLRSYSVTNTQGFVLQNEFFSNGGTAVYGSKKNSKIISKNSFAFNPSRINVGSIALFNFDDDGLISNIYETFKLKKDVLENYLDVFFKTNYFKHIIQLNSSTGVRSKFSFNDNKNIFMKIPTLPEQEKIYLLINQVKNVVLLLQRKLKMLENIKNTLLEKMFASSKSLYPSVRFKGFTNAWELKRLGELVTITSNKNNGKYNITDFLSVTKVIKSKEISRDVKPETIRNYNVLNYGEIVYEGHETKTNTFGYLAINLHKNGIISNIFSTFRFKREQDLLFWFYFLQNDNIFKHILKRSVKTGIMMHSIDLNMFYKESLKLPIAKTEMNKIGNLFKYIDDVVSLLQRKLKMLENIKNTLLEKMFV</sequence>
<dbReference type="AlphaFoldDB" id="A0A4P6MRH6"/>
<dbReference type="GO" id="GO:0009307">
    <property type="term" value="P:DNA restriction-modification system"/>
    <property type="evidence" value="ECO:0007669"/>
    <property type="project" value="UniProtKB-KW"/>
</dbReference>
<dbReference type="Proteomes" id="UP000289326">
    <property type="component" value="Chromosome"/>
</dbReference>
<dbReference type="EMBL" id="CP034841">
    <property type="protein sequence ID" value="QBF34421.1"/>
    <property type="molecule type" value="Genomic_DNA"/>
</dbReference>
<name>A0A4P6MRH6_9BACT</name>
<dbReference type="PANTHER" id="PTHR30408">
    <property type="entry name" value="TYPE-1 RESTRICTION ENZYME ECOKI SPECIFICITY PROTEIN"/>
    <property type="match status" value="1"/>
</dbReference>
<keyword evidence="2" id="KW-0238">DNA-binding</keyword>
<evidence type="ECO:0000313" key="5">
    <source>
        <dbReference type="Proteomes" id="UP000289326"/>
    </source>
</evidence>
<dbReference type="KEGG" id="mphi:EG856_00525"/>
<feature type="coiled-coil region" evidence="3">
    <location>
        <begin position="171"/>
        <end position="198"/>
    </location>
</feature>